<evidence type="ECO:0000313" key="1">
    <source>
        <dbReference type="EMBL" id="GAH20922.1"/>
    </source>
</evidence>
<proteinExistence type="predicted"/>
<sequence>FITHILHILLKLKNFNKYLKFQNEMVKYHFPPE</sequence>
<comment type="caution">
    <text evidence="1">The sequence shown here is derived from an EMBL/GenBank/DDBJ whole genome shotgun (WGS) entry which is preliminary data.</text>
</comment>
<gene>
    <name evidence="1" type="ORF">S03H2_06978</name>
</gene>
<name>X1DL32_9ZZZZ</name>
<dbReference type="AlphaFoldDB" id="X1DL32"/>
<dbReference type="EMBL" id="BARU01003147">
    <property type="protein sequence ID" value="GAH20922.1"/>
    <property type="molecule type" value="Genomic_DNA"/>
</dbReference>
<feature type="non-terminal residue" evidence="1">
    <location>
        <position position="1"/>
    </location>
</feature>
<organism evidence="1">
    <name type="scientific">marine sediment metagenome</name>
    <dbReference type="NCBI Taxonomy" id="412755"/>
    <lineage>
        <taxon>unclassified sequences</taxon>
        <taxon>metagenomes</taxon>
        <taxon>ecological metagenomes</taxon>
    </lineage>
</organism>
<protein>
    <submittedName>
        <fullName evidence="1">Uncharacterized protein</fullName>
    </submittedName>
</protein>
<accession>X1DL32</accession>
<reference evidence="1" key="1">
    <citation type="journal article" date="2014" name="Front. Microbiol.">
        <title>High frequency of phylogenetically diverse reductive dehalogenase-homologous genes in deep subseafloor sedimentary metagenomes.</title>
        <authorList>
            <person name="Kawai M."/>
            <person name="Futagami T."/>
            <person name="Toyoda A."/>
            <person name="Takaki Y."/>
            <person name="Nishi S."/>
            <person name="Hori S."/>
            <person name="Arai W."/>
            <person name="Tsubouchi T."/>
            <person name="Morono Y."/>
            <person name="Uchiyama I."/>
            <person name="Ito T."/>
            <person name="Fujiyama A."/>
            <person name="Inagaki F."/>
            <person name="Takami H."/>
        </authorList>
    </citation>
    <scope>NUCLEOTIDE SEQUENCE</scope>
    <source>
        <strain evidence="1">Expedition CK06-06</strain>
    </source>
</reference>